<keyword evidence="2" id="KW-1185">Reference proteome</keyword>
<evidence type="ECO:0000313" key="1">
    <source>
        <dbReference type="EMBL" id="NMP22599.1"/>
    </source>
</evidence>
<gene>
    <name evidence="1" type="ORF">HIJ39_09575</name>
</gene>
<reference evidence="1 2" key="1">
    <citation type="submission" date="2020-04" db="EMBL/GenBank/DDBJ databases">
        <authorList>
            <person name="Zhang R."/>
            <person name="Schippers A."/>
        </authorList>
    </citation>
    <scope>NUCLEOTIDE SEQUENCE [LARGE SCALE GENOMIC DNA]</scope>
    <source>
        <strain evidence="1 2">DSM 109850</strain>
    </source>
</reference>
<evidence type="ECO:0000313" key="2">
    <source>
        <dbReference type="Proteomes" id="UP000533476"/>
    </source>
</evidence>
<proteinExistence type="predicted"/>
<dbReference type="EMBL" id="JABBVZ010000026">
    <property type="protein sequence ID" value="NMP22599.1"/>
    <property type="molecule type" value="Genomic_DNA"/>
</dbReference>
<protein>
    <submittedName>
        <fullName evidence="1">Uncharacterized protein</fullName>
    </submittedName>
</protein>
<name>A0A7Y0L637_9FIRM</name>
<comment type="caution">
    <text evidence="1">The sequence shown here is derived from an EMBL/GenBank/DDBJ whole genome shotgun (WGS) entry which is preliminary data.</text>
</comment>
<accession>A0A7Y0L637</accession>
<dbReference type="RefSeq" id="WP_169099062.1">
    <property type="nucleotide sequence ID" value="NZ_JABBVZ010000026.1"/>
</dbReference>
<sequence length="144" mass="15435">MDAIGVLLEMGFLAHGKPKGFRLEPNRLTIWAEGPGAEAGVRDATATLGPAIGNEWSLASDGHRVQAEVSWPSQPAVWIVAQNPALGEKERRRWEGRGYPAQLVSSPGENTLSGLVVAVHENGLGYRGQLPRHPGSGAMVQSWH</sequence>
<dbReference type="AlphaFoldDB" id="A0A7Y0L637"/>
<organism evidence="1 2">
    <name type="scientific">Sulfobacillus harzensis</name>
    <dbReference type="NCBI Taxonomy" id="2729629"/>
    <lineage>
        <taxon>Bacteria</taxon>
        <taxon>Bacillati</taxon>
        <taxon>Bacillota</taxon>
        <taxon>Clostridia</taxon>
        <taxon>Eubacteriales</taxon>
        <taxon>Clostridiales Family XVII. Incertae Sedis</taxon>
        <taxon>Sulfobacillus</taxon>
    </lineage>
</organism>
<dbReference type="Proteomes" id="UP000533476">
    <property type="component" value="Unassembled WGS sequence"/>
</dbReference>